<dbReference type="PROSITE" id="PS50158">
    <property type="entry name" value="ZF_CCHC"/>
    <property type="match status" value="1"/>
</dbReference>
<feature type="compositionally biased region" description="Basic and acidic residues" evidence="2">
    <location>
        <begin position="688"/>
        <end position="699"/>
    </location>
</feature>
<proteinExistence type="predicted"/>
<keyword evidence="5" id="KW-1185">Reference proteome</keyword>
<dbReference type="GO" id="GO:0008270">
    <property type="term" value="F:zinc ion binding"/>
    <property type="evidence" value="ECO:0007669"/>
    <property type="project" value="UniProtKB-KW"/>
</dbReference>
<dbReference type="SUPFAM" id="SSF57756">
    <property type="entry name" value="Retrovirus zinc finger-like domains"/>
    <property type="match status" value="1"/>
</dbReference>
<dbReference type="Proteomes" id="UP001162156">
    <property type="component" value="Unassembled WGS sequence"/>
</dbReference>
<protein>
    <recommendedName>
        <fullName evidence="3">CCHC-type domain-containing protein</fullName>
    </recommendedName>
</protein>
<evidence type="ECO:0000256" key="1">
    <source>
        <dbReference type="PROSITE-ProRule" id="PRU00047"/>
    </source>
</evidence>
<name>A0AAV8XK88_9CUCU</name>
<sequence>MIRKAKKEHWASTCNDLNEDIWGEGYQIVRRELKLTITPYNLTQEEKQRIIKALFPQCRENIKRPYLIDEEPPAITIEEITKCGERLKNKKAPGPDVLTVLNGLLRTNTFPEIWKTANVVLIWKKGKVLEDPSSHRPICLINTLGKLYECVIRNRLEDEIERTGGLSKDQYGFCKGCSTIGATSEQIGVLRRSNSLSLGIKRKIADTSITENQPEAEAVKRVEDPIAFIIREAIEQIKNCAEKLDKRVENPNTKREIKDLVTSLKKGTETVEIPKYDVDTQTDGSYEKKVIQSRATLADINTLDLWREEEKKVWNKELYKNTEIRIGNPHRVDIPVKVVLVGPSDPEMEKNIQRIYRDNYPELKGTTDNFKVIEMTTRVRSKSAAETIYKKIIKITHDDSDEDLWNKLVKLKEETSTEERIAMHGVEFMSIQRLQNMVECIFHGSNTRVSIFTPKKRDGEKEKSAGEAEVGTAQADTRGARAERRTYADLLKEVKNTVDVDAEGIQIAAVRKTRSGEMLLEVKWARRAAEPLKKAIEEKIAGIKVRTSREDKTIQIRDLDATVTEEEDITIKSLREAYGENQVATVILPEEATKKLLELGRIKIGWLRCRVREQVDIKRCYRCWEPGHSRYSYNATDRSKLCLNCGGEGHIAKNCQADRYYPLCKQKGHRADAGSCLLYKKAIEEAQRKTGGTRKERGHGSNPQPGLAVEQRAPLDC</sequence>
<keyword evidence="1" id="KW-0863">Zinc-finger</keyword>
<feature type="region of interest" description="Disordered" evidence="2">
    <location>
        <begin position="688"/>
        <end position="717"/>
    </location>
</feature>
<dbReference type="AlphaFoldDB" id="A0AAV8XK88"/>
<dbReference type="InterPro" id="IPR001878">
    <property type="entry name" value="Znf_CCHC"/>
</dbReference>
<dbReference type="SMART" id="SM00343">
    <property type="entry name" value="ZnF_C2HC"/>
    <property type="match status" value="2"/>
</dbReference>
<accession>A0AAV8XK88</accession>
<organism evidence="4 5">
    <name type="scientific">Rhamnusium bicolor</name>
    <dbReference type="NCBI Taxonomy" id="1586634"/>
    <lineage>
        <taxon>Eukaryota</taxon>
        <taxon>Metazoa</taxon>
        <taxon>Ecdysozoa</taxon>
        <taxon>Arthropoda</taxon>
        <taxon>Hexapoda</taxon>
        <taxon>Insecta</taxon>
        <taxon>Pterygota</taxon>
        <taxon>Neoptera</taxon>
        <taxon>Endopterygota</taxon>
        <taxon>Coleoptera</taxon>
        <taxon>Polyphaga</taxon>
        <taxon>Cucujiformia</taxon>
        <taxon>Chrysomeloidea</taxon>
        <taxon>Cerambycidae</taxon>
        <taxon>Lepturinae</taxon>
        <taxon>Rhagiini</taxon>
        <taxon>Rhamnusium</taxon>
    </lineage>
</organism>
<keyword evidence="1" id="KW-0479">Metal-binding</keyword>
<reference evidence="4" key="1">
    <citation type="journal article" date="2023" name="Insect Mol. Biol.">
        <title>Genome sequencing provides insights into the evolution of gene families encoding plant cell wall-degrading enzymes in longhorned beetles.</title>
        <authorList>
            <person name="Shin N.R."/>
            <person name="Okamura Y."/>
            <person name="Kirsch R."/>
            <person name="Pauchet Y."/>
        </authorList>
    </citation>
    <scope>NUCLEOTIDE SEQUENCE</scope>
    <source>
        <strain evidence="4">RBIC_L_NR</strain>
    </source>
</reference>
<feature type="region of interest" description="Disordered" evidence="2">
    <location>
        <begin position="455"/>
        <end position="480"/>
    </location>
</feature>
<dbReference type="PANTHER" id="PTHR19446">
    <property type="entry name" value="REVERSE TRANSCRIPTASES"/>
    <property type="match status" value="1"/>
</dbReference>
<dbReference type="EMBL" id="JANEYF010003119">
    <property type="protein sequence ID" value="KAJ8939100.1"/>
    <property type="molecule type" value="Genomic_DNA"/>
</dbReference>
<evidence type="ECO:0000259" key="3">
    <source>
        <dbReference type="PROSITE" id="PS50158"/>
    </source>
</evidence>
<dbReference type="GO" id="GO:0003676">
    <property type="term" value="F:nucleic acid binding"/>
    <property type="evidence" value="ECO:0007669"/>
    <property type="project" value="InterPro"/>
</dbReference>
<evidence type="ECO:0000256" key="2">
    <source>
        <dbReference type="SAM" id="MobiDB-lite"/>
    </source>
</evidence>
<dbReference type="InterPro" id="IPR036875">
    <property type="entry name" value="Znf_CCHC_sf"/>
</dbReference>
<evidence type="ECO:0000313" key="4">
    <source>
        <dbReference type="EMBL" id="KAJ8939100.1"/>
    </source>
</evidence>
<keyword evidence="1" id="KW-0862">Zinc</keyword>
<dbReference type="Gene3D" id="4.10.60.10">
    <property type="entry name" value="Zinc finger, CCHC-type"/>
    <property type="match status" value="1"/>
</dbReference>
<evidence type="ECO:0000313" key="5">
    <source>
        <dbReference type="Proteomes" id="UP001162156"/>
    </source>
</evidence>
<feature type="compositionally biased region" description="Basic and acidic residues" evidence="2">
    <location>
        <begin position="455"/>
        <end position="466"/>
    </location>
</feature>
<feature type="domain" description="CCHC-type" evidence="3">
    <location>
        <begin position="642"/>
        <end position="655"/>
    </location>
</feature>
<comment type="caution">
    <text evidence="4">The sequence shown here is derived from an EMBL/GenBank/DDBJ whole genome shotgun (WGS) entry which is preliminary data.</text>
</comment>
<gene>
    <name evidence="4" type="ORF">NQ314_011231</name>
</gene>